<accession>A0A9Q0EWN5</accession>
<protein>
    <submittedName>
        <fullName evidence="1">Uncharacterized protein</fullName>
    </submittedName>
</protein>
<reference evidence="1" key="1">
    <citation type="submission" date="2022-07" db="EMBL/GenBank/DDBJ databases">
        <title>Chromosome-level genome of Muraenolepis orangiensis.</title>
        <authorList>
            <person name="Kim J."/>
        </authorList>
    </citation>
    <scope>NUCLEOTIDE SEQUENCE</scope>
    <source>
        <strain evidence="1">KU_S4_2022</strain>
        <tissue evidence="1">Muscle</tissue>
    </source>
</reference>
<proteinExistence type="predicted"/>
<evidence type="ECO:0000313" key="2">
    <source>
        <dbReference type="Proteomes" id="UP001148018"/>
    </source>
</evidence>
<name>A0A9Q0EWN5_9TELE</name>
<sequence>MQRFASTHGTALSAGDLQAEQLLSACRRQLYLNIHKRGRLMCCWFGSPTWRHVKQGGLSKSWGPPRDVSRAALHVLDRWANFGKRGRKGFRGEELGHAVPPHG</sequence>
<organism evidence="1 2">
    <name type="scientific">Muraenolepis orangiensis</name>
    <name type="common">Patagonian moray cod</name>
    <dbReference type="NCBI Taxonomy" id="630683"/>
    <lineage>
        <taxon>Eukaryota</taxon>
        <taxon>Metazoa</taxon>
        <taxon>Chordata</taxon>
        <taxon>Craniata</taxon>
        <taxon>Vertebrata</taxon>
        <taxon>Euteleostomi</taxon>
        <taxon>Actinopterygii</taxon>
        <taxon>Neopterygii</taxon>
        <taxon>Teleostei</taxon>
        <taxon>Neoteleostei</taxon>
        <taxon>Acanthomorphata</taxon>
        <taxon>Zeiogadaria</taxon>
        <taxon>Gadariae</taxon>
        <taxon>Gadiformes</taxon>
        <taxon>Muraenolepidoidei</taxon>
        <taxon>Muraenolepididae</taxon>
        <taxon>Muraenolepis</taxon>
    </lineage>
</organism>
<dbReference type="EMBL" id="JANIIK010000035">
    <property type="protein sequence ID" value="KAJ3613160.1"/>
    <property type="molecule type" value="Genomic_DNA"/>
</dbReference>
<evidence type="ECO:0000313" key="1">
    <source>
        <dbReference type="EMBL" id="KAJ3613160.1"/>
    </source>
</evidence>
<dbReference type="AlphaFoldDB" id="A0A9Q0EWN5"/>
<gene>
    <name evidence="1" type="ORF">NHX12_019412</name>
</gene>
<comment type="caution">
    <text evidence="1">The sequence shown here is derived from an EMBL/GenBank/DDBJ whole genome shotgun (WGS) entry which is preliminary data.</text>
</comment>
<keyword evidence="2" id="KW-1185">Reference proteome</keyword>
<dbReference type="Proteomes" id="UP001148018">
    <property type="component" value="Unassembled WGS sequence"/>
</dbReference>